<evidence type="ECO:0000313" key="4">
    <source>
        <dbReference type="Proteomes" id="UP000189513"/>
    </source>
</evidence>
<organism evidence="3 4">
    <name type="scientific">Cyberlindnera fabianii</name>
    <name type="common">Yeast</name>
    <name type="synonym">Hansenula fabianii</name>
    <dbReference type="NCBI Taxonomy" id="36022"/>
    <lineage>
        <taxon>Eukaryota</taxon>
        <taxon>Fungi</taxon>
        <taxon>Dikarya</taxon>
        <taxon>Ascomycota</taxon>
        <taxon>Saccharomycotina</taxon>
        <taxon>Saccharomycetes</taxon>
        <taxon>Phaffomycetales</taxon>
        <taxon>Phaffomycetaceae</taxon>
        <taxon>Cyberlindnera</taxon>
    </lineage>
</organism>
<dbReference type="PANTHER" id="PTHR16487:SF0">
    <property type="entry name" value="PROTEIN PHOSPHATASE 4 REGULATORY SUBUNIT 2-RELATED"/>
    <property type="match status" value="1"/>
</dbReference>
<evidence type="ECO:0000256" key="1">
    <source>
        <dbReference type="ARBA" id="ARBA00009207"/>
    </source>
</evidence>
<dbReference type="EMBL" id="MPUK01000019">
    <property type="protein sequence ID" value="ONH64704.1"/>
    <property type="molecule type" value="Genomic_DNA"/>
</dbReference>
<evidence type="ECO:0000313" key="3">
    <source>
        <dbReference type="EMBL" id="ONH64704.1"/>
    </source>
</evidence>
<dbReference type="AlphaFoldDB" id="A0A1V2KYS5"/>
<dbReference type="STRING" id="36022.A0A1V2KYS5"/>
<dbReference type="Proteomes" id="UP000189513">
    <property type="component" value="Unassembled WGS sequence"/>
</dbReference>
<dbReference type="InterPro" id="IPR015267">
    <property type="entry name" value="PPP4R2"/>
</dbReference>
<dbReference type="GO" id="GO:0005737">
    <property type="term" value="C:cytoplasm"/>
    <property type="evidence" value="ECO:0007669"/>
    <property type="project" value="TreeGrafter"/>
</dbReference>
<comment type="caution">
    <text evidence="3">The sequence shown here is derived from an EMBL/GenBank/DDBJ whole genome shotgun (WGS) entry which is preliminary data.</text>
</comment>
<dbReference type="GO" id="GO:0005634">
    <property type="term" value="C:nucleus"/>
    <property type="evidence" value="ECO:0007669"/>
    <property type="project" value="TreeGrafter"/>
</dbReference>
<feature type="compositionally biased region" description="Basic and acidic residues" evidence="2">
    <location>
        <begin position="230"/>
        <end position="250"/>
    </location>
</feature>
<keyword evidence="4" id="KW-1185">Reference proteome</keyword>
<protein>
    <submittedName>
        <fullName evidence="3">Serine/threonine-protein phosphatase 4 regulatory subunit 2-B</fullName>
    </submittedName>
</protein>
<dbReference type="GO" id="GO:0019888">
    <property type="term" value="F:protein phosphatase regulator activity"/>
    <property type="evidence" value="ECO:0007669"/>
    <property type="project" value="InterPro"/>
</dbReference>
<feature type="compositionally biased region" description="Basic and acidic residues" evidence="2">
    <location>
        <begin position="285"/>
        <end position="295"/>
    </location>
</feature>
<gene>
    <name evidence="3" type="ORF">BON22_5468</name>
</gene>
<dbReference type="PANTHER" id="PTHR16487">
    <property type="entry name" value="PPP4R2-RELATED PROTEIN"/>
    <property type="match status" value="1"/>
</dbReference>
<proteinExistence type="inferred from homology"/>
<name>A0A1V2KYS5_CYBFA</name>
<dbReference type="VEuPathDB" id="FungiDB:BON22_5468"/>
<feature type="region of interest" description="Disordered" evidence="2">
    <location>
        <begin position="214"/>
        <end position="295"/>
    </location>
</feature>
<accession>A0A1V2KYS5</accession>
<dbReference type="GO" id="GO:0030289">
    <property type="term" value="C:protein phosphatase 4 complex"/>
    <property type="evidence" value="ECO:0007669"/>
    <property type="project" value="InterPro"/>
</dbReference>
<comment type="similarity">
    <text evidence="1">Belongs to the PPP4R2 family.</text>
</comment>
<evidence type="ECO:0000256" key="2">
    <source>
        <dbReference type="SAM" id="MobiDB-lite"/>
    </source>
</evidence>
<feature type="compositionally biased region" description="Acidic residues" evidence="2">
    <location>
        <begin position="261"/>
        <end position="272"/>
    </location>
</feature>
<reference evidence="4" key="1">
    <citation type="journal article" date="2017" name="Genome Announc.">
        <title>Genome sequences of Cyberlindnera fabianii 65, Pichia kudriavzevii 129, and Saccharomyces cerevisiae 131 isolated from fermented masau fruits in Zimbabwe.</title>
        <authorList>
            <person name="van Rijswijck I.M.H."/>
            <person name="Derks M.F.L."/>
            <person name="Abee T."/>
            <person name="de Ridder D."/>
            <person name="Smid E.J."/>
        </authorList>
    </citation>
    <scope>NUCLEOTIDE SEQUENCE [LARGE SCALE GENOMIC DNA]</scope>
    <source>
        <strain evidence="4">65</strain>
    </source>
</reference>
<dbReference type="Pfam" id="PF09184">
    <property type="entry name" value="PPP4R2"/>
    <property type="match status" value="1"/>
</dbReference>
<sequence>MSQKSPINGTTNGSFNGHSGPISLDAFDMELRRILRSKPHFESDIPWSRIAKGFPIKLDDILEKCYHSDLDSRIQNVYGEGQGETIHEFKDRLIKDFTQKFTQSPPFTILRLAEILLEPKTYYSSPEKLLRALESIISVISSPKDFGVQESFKDKRLSHETKTEKIVPVTIGDEAQTILLSKIDWLTDQDIKEIESESYVADLTAPLEEVIDMANDKNTEEDSSNDNSEDSDKMDESLIIDTDKQDKSVLMEDVNTTLPELEPDTEDNETEIANETVDPGNDTLPEDRMDVDCSF</sequence>